<evidence type="ECO:0000259" key="1">
    <source>
        <dbReference type="PROSITE" id="PS50943"/>
    </source>
</evidence>
<dbReference type="Gene3D" id="1.10.260.40">
    <property type="entry name" value="lambda repressor-like DNA-binding domains"/>
    <property type="match status" value="1"/>
</dbReference>
<evidence type="ECO:0000313" key="2">
    <source>
        <dbReference type="EMBL" id="GAA2425266.1"/>
    </source>
</evidence>
<dbReference type="Proteomes" id="UP001501638">
    <property type="component" value="Unassembled WGS sequence"/>
</dbReference>
<reference evidence="3" key="1">
    <citation type="journal article" date="2019" name="Int. J. Syst. Evol. Microbiol.">
        <title>The Global Catalogue of Microorganisms (GCM) 10K type strain sequencing project: providing services to taxonomists for standard genome sequencing and annotation.</title>
        <authorList>
            <consortium name="The Broad Institute Genomics Platform"/>
            <consortium name="The Broad Institute Genome Sequencing Center for Infectious Disease"/>
            <person name="Wu L."/>
            <person name="Ma J."/>
        </authorList>
    </citation>
    <scope>NUCLEOTIDE SEQUENCE [LARGE SCALE GENOMIC DNA]</scope>
    <source>
        <strain evidence="3">JCM 6305</strain>
    </source>
</reference>
<organism evidence="2 3">
    <name type="scientific">Streptomyces macrosporus</name>
    <dbReference type="NCBI Taxonomy" id="44032"/>
    <lineage>
        <taxon>Bacteria</taxon>
        <taxon>Bacillati</taxon>
        <taxon>Actinomycetota</taxon>
        <taxon>Actinomycetes</taxon>
        <taxon>Kitasatosporales</taxon>
        <taxon>Streptomycetaceae</taxon>
        <taxon>Streptomyces</taxon>
    </lineage>
</organism>
<gene>
    <name evidence="2" type="ORF">GCM10010405_04750</name>
</gene>
<feature type="domain" description="HTH cro/C1-type" evidence="1">
    <location>
        <begin position="91"/>
        <end position="132"/>
    </location>
</feature>
<evidence type="ECO:0000313" key="3">
    <source>
        <dbReference type="Proteomes" id="UP001501638"/>
    </source>
</evidence>
<comment type="caution">
    <text evidence="2">The sequence shown here is derived from an EMBL/GenBank/DDBJ whole genome shotgun (WGS) entry which is preliminary data.</text>
</comment>
<protein>
    <recommendedName>
        <fullName evidence="1">HTH cro/C1-type domain-containing protein</fullName>
    </recommendedName>
</protein>
<dbReference type="InterPro" id="IPR001387">
    <property type="entry name" value="Cro/C1-type_HTH"/>
</dbReference>
<keyword evidence="3" id="KW-1185">Reference proteome</keyword>
<dbReference type="RefSeq" id="WP_344320335.1">
    <property type="nucleotide sequence ID" value="NZ_BAAASZ010000005.1"/>
</dbReference>
<dbReference type="PROSITE" id="PS50943">
    <property type="entry name" value="HTH_CROC1"/>
    <property type="match status" value="1"/>
</dbReference>
<name>A0ABP5WDL7_9ACTN</name>
<proteinExistence type="predicted"/>
<dbReference type="InterPro" id="IPR010982">
    <property type="entry name" value="Lambda_DNA-bd_dom_sf"/>
</dbReference>
<accession>A0ABP5WDL7</accession>
<dbReference type="EMBL" id="BAAASZ010000005">
    <property type="protein sequence ID" value="GAA2425266.1"/>
    <property type="molecule type" value="Genomic_DNA"/>
</dbReference>
<sequence length="203" mass="22734">MSRTDPYETLRDILARLSALLKDRGLARKDVVDPDKLSNATGLTVEEVRALLEGGTLPESEVDEITRDRVRFLYAKRHEGQDRKKATIIGEVATRLSVSKVWARQLLQGEKCPNVPHLKALSTYFGVPVAFFTDSAVDAVIRELGPILDELESDPLAELMEEFGIREVHARTDSGNPLTRHQKERLAAIIRFHLALGEGEPQR</sequence>